<evidence type="ECO:0000313" key="2">
    <source>
        <dbReference type="Proteomes" id="UP000199679"/>
    </source>
</evidence>
<dbReference type="Proteomes" id="UP000199679">
    <property type="component" value="Chromosome I"/>
</dbReference>
<gene>
    <name evidence="1" type="ORF">SAMN05216490_1181</name>
</gene>
<keyword evidence="2" id="KW-1185">Reference proteome</keyword>
<sequence length="59" mass="6552">MVVIDLLRWAKDDIKVKKVTGSAIPSPGRGREGFLHAIIQRINPSLPPHHQPHPSPGRE</sequence>
<proteinExistence type="predicted"/>
<organism evidence="1 2">
    <name type="scientific">Mucilaginibacter mallensis</name>
    <dbReference type="NCBI Taxonomy" id="652787"/>
    <lineage>
        <taxon>Bacteria</taxon>
        <taxon>Pseudomonadati</taxon>
        <taxon>Bacteroidota</taxon>
        <taxon>Sphingobacteriia</taxon>
        <taxon>Sphingobacteriales</taxon>
        <taxon>Sphingobacteriaceae</taxon>
        <taxon>Mucilaginibacter</taxon>
    </lineage>
</organism>
<accession>A0A1H1SBV0</accession>
<name>A0A1H1SBV0_MUCMA</name>
<reference evidence="1 2" key="1">
    <citation type="submission" date="2016-10" db="EMBL/GenBank/DDBJ databases">
        <authorList>
            <person name="de Groot N.N."/>
        </authorList>
    </citation>
    <scope>NUCLEOTIDE SEQUENCE [LARGE SCALE GENOMIC DNA]</scope>
    <source>
        <strain evidence="1 2">MP1X4</strain>
    </source>
</reference>
<protein>
    <submittedName>
        <fullName evidence="1">Uncharacterized protein</fullName>
    </submittedName>
</protein>
<dbReference type="AlphaFoldDB" id="A0A1H1SBV0"/>
<dbReference type="EMBL" id="LT629740">
    <property type="protein sequence ID" value="SDS45447.1"/>
    <property type="molecule type" value="Genomic_DNA"/>
</dbReference>
<dbReference type="STRING" id="652787.SAMN05216490_1181"/>
<evidence type="ECO:0000313" key="1">
    <source>
        <dbReference type="EMBL" id="SDS45447.1"/>
    </source>
</evidence>